<evidence type="ECO:0000313" key="1">
    <source>
        <dbReference type="EMBL" id="SAK85513.1"/>
    </source>
</evidence>
<dbReference type="OrthoDB" id="9152922at2"/>
<protein>
    <recommendedName>
        <fullName evidence="3">Ribosomal protein S14</fullName>
    </recommendedName>
</protein>
<dbReference type="InterPro" id="IPR021769">
    <property type="entry name" value="DUF3331"/>
</dbReference>
<dbReference type="RefSeq" id="WP_074168934.1">
    <property type="nucleotide sequence ID" value="NZ_FCNX02000012.1"/>
</dbReference>
<dbReference type="EMBL" id="FCNX02000012">
    <property type="protein sequence ID" value="SAK85513.1"/>
    <property type="molecule type" value="Genomic_DNA"/>
</dbReference>
<gene>
    <name evidence="1" type="ORF">AWB77_04497</name>
</gene>
<accession>A0A158CSZ4</accession>
<sequence>MQSKECDRDPWEQILESLPSFDEDARGRNISTFRSNTQHYDANRLTSAVIHVVDRPTDQTVIIYWSDASRCVYKDQLWRLSRAKRNGICALTNQRVAKGDSIFCPSTKGSKPVNHDMMILSNAVPSLMPYK</sequence>
<keyword evidence="2" id="KW-1185">Reference proteome</keyword>
<dbReference type="STRING" id="1777138.AWB77_04497"/>
<dbReference type="AlphaFoldDB" id="A0A158CSZ4"/>
<proteinExistence type="predicted"/>
<name>A0A158CSZ4_9BURK</name>
<evidence type="ECO:0000313" key="2">
    <source>
        <dbReference type="Proteomes" id="UP000054903"/>
    </source>
</evidence>
<comment type="caution">
    <text evidence="1">The sequence shown here is derived from an EMBL/GenBank/DDBJ whole genome shotgun (WGS) entry which is preliminary data.</text>
</comment>
<reference evidence="1" key="1">
    <citation type="submission" date="2016-01" db="EMBL/GenBank/DDBJ databases">
        <authorList>
            <person name="Peeters C."/>
        </authorList>
    </citation>
    <scope>NUCLEOTIDE SEQUENCE</scope>
    <source>
        <strain evidence="1">LMG 29320</strain>
    </source>
</reference>
<organism evidence="1 2">
    <name type="scientific">Caballeronia fortuita</name>
    <dbReference type="NCBI Taxonomy" id="1777138"/>
    <lineage>
        <taxon>Bacteria</taxon>
        <taxon>Pseudomonadati</taxon>
        <taxon>Pseudomonadota</taxon>
        <taxon>Betaproteobacteria</taxon>
        <taxon>Burkholderiales</taxon>
        <taxon>Burkholderiaceae</taxon>
        <taxon>Caballeronia</taxon>
    </lineage>
</organism>
<dbReference type="Proteomes" id="UP000054903">
    <property type="component" value="Unassembled WGS sequence"/>
</dbReference>
<dbReference type="Pfam" id="PF11811">
    <property type="entry name" value="DUF3331"/>
    <property type="match status" value="1"/>
</dbReference>
<evidence type="ECO:0008006" key="3">
    <source>
        <dbReference type="Google" id="ProtNLM"/>
    </source>
</evidence>